<organism evidence="1 2">
    <name type="scientific">Microvirga guangxiensis</name>
    <dbReference type="NCBI Taxonomy" id="549386"/>
    <lineage>
        <taxon>Bacteria</taxon>
        <taxon>Pseudomonadati</taxon>
        <taxon>Pseudomonadota</taxon>
        <taxon>Alphaproteobacteria</taxon>
        <taxon>Hyphomicrobiales</taxon>
        <taxon>Methylobacteriaceae</taxon>
        <taxon>Microvirga</taxon>
    </lineage>
</organism>
<evidence type="ECO:0000313" key="2">
    <source>
        <dbReference type="Proteomes" id="UP000199569"/>
    </source>
</evidence>
<reference evidence="1 2" key="1">
    <citation type="submission" date="2016-10" db="EMBL/GenBank/DDBJ databases">
        <authorList>
            <person name="de Groot N.N."/>
        </authorList>
    </citation>
    <scope>NUCLEOTIDE SEQUENCE [LARGE SCALE GENOMIC DNA]</scope>
    <source>
        <strain evidence="1 2">CGMCC 1.7666</strain>
    </source>
</reference>
<proteinExistence type="predicted"/>
<accession>A0A1G5KHY2</accession>
<dbReference type="AlphaFoldDB" id="A0A1G5KHY2"/>
<sequence length="195" mass="21494">MFREIGVSPLTLDSVCGTLKLFSDFIVPLISTASGVGASGAVAFPTSSRLGASPLFGFPYDLIVRPIAARENRPIGRHPCLHRVVVEARIIKFLNFLRNSGPGTREFPLTHIRAASAQQLGEIPSCRFARRVAHAFAQSNVNPTCDRLPIQRASRIPAISPYDVRWVSPALERCCEHRTLLVRAKQERSPESDVH</sequence>
<protein>
    <submittedName>
        <fullName evidence="1">Uncharacterized protein</fullName>
    </submittedName>
</protein>
<name>A0A1G5KHY2_9HYPH</name>
<keyword evidence="2" id="KW-1185">Reference proteome</keyword>
<evidence type="ECO:0000313" key="1">
    <source>
        <dbReference type="EMBL" id="SCZ00223.1"/>
    </source>
</evidence>
<dbReference type="Proteomes" id="UP000199569">
    <property type="component" value="Unassembled WGS sequence"/>
</dbReference>
<dbReference type="EMBL" id="FMVJ01000010">
    <property type="protein sequence ID" value="SCZ00223.1"/>
    <property type="molecule type" value="Genomic_DNA"/>
</dbReference>
<gene>
    <name evidence="1" type="ORF">SAMN02927923_03336</name>
</gene>